<protein>
    <recommendedName>
        <fullName evidence="5 13">Glutathione synthetase</fullName>
        <shortName evidence="13">GSH-S</shortName>
        <ecNumber evidence="4 13">6.3.2.3</ecNumber>
    </recommendedName>
</protein>
<evidence type="ECO:0000256" key="13">
    <source>
        <dbReference type="PIRNR" id="PIRNR001558"/>
    </source>
</evidence>
<comment type="pathway">
    <text evidence="1 13">Sulfur metabolism; glutathione biosynthesis; glutathione from L-cysteine and L-glutamate: step 2/2.</text>
</comment>
<dbReference type="FunFam" id="3.30.1490.50:FF:000002">
    <property type="entry name" value="Glutathione synthetase"/>
    <property type="match status" value="1"/>
</dbReference>
<keyword evidence="10 13" id="KW-0067">ATP-binding</keyword>
<dbReference type="InterPro" id="IPR037013">
    <property type="entry name" value="GSH-S_sub-bd_sf"/>
</dbReference>
<dbReference type="EC" id="6.3.2.3" evidence="4 13"/>
<dbReference type="GO" id="GO:0000287">
    <property type="term" value="F:magnesium ion binding"/>
    <property type="evidence" value="ECO:0007669"/>
    <property type="project" value="UniProtKB-UniRule"/>
</dbReference>
<dbReference type="FunFam" id="3.40.50.1760:FF:000001">
    <property type="entry name" value="Glutathione synthetase"/>
    <property type="match status" value="1"/>
</dbReference>
<comment type="caution">
    <text evidence="17">The sequence shown here is derived from an EMBL/GenBank/DDBJ whole genome shotgun (WGS) entry which is preliminary data.</text>
</comment>
<keyword evidence="9 13" id="KW-0547">Nucleotide-binding</keyword>
<feature type="binding site" evidence="14">
    <location>
        <position position="426"/>
    </location>
    <ligand>
        <name>ATP</name>
        <dbReference type="ChEBI" id="CHEBI:30616"/>
    </ligand>
</feature>
<keyword evidence="6 13" id="KW-0436">Ligase</keyword>
<evidence type="ECO:0000256" key="11">
    <source>
        <dbReference type="ARBA" id="ARBA00022842"/>
    </source>
</evidence>
<feature type="binding site" evidence="14">
    <location>
        <begin position="398"/>
        <end position="401"/>
    </location>
    <ligand>
        <name>ATP</name>
        <dbReference type="ChEBI" id="CHEBI:30616"/>
    </ligand>
</feature>
<feature type="binding site" evidence="15">
    <location>
        <position position="145"/>
    </location>
    <ligand>
        <name>Mg(2+)</name>
        <dbReference type="ChEBI" id="CHEBI:18420"/>
    </ligand>
</feature>
<dbReference type="GO" id="GO:0043295">
    <property type="term" value="F:glutathione binding"/>
    <property type="evidence" value="ECO:0007669"/>
    <property type="project" value="UniProtKB-UniRule"/>
</dbReference>
<evidence type="ECO:0000256" key="8">
    <source>
        <dbReference type="ARBA" id="ARBA00022723"/>
    </source>
</evidence>
<feature type="binding site" evidence="14">
    <location>
        <position position="375"/>
    </location>
    <ligand>
        <name>ATP</name>
        <dbReference type="ChEBI" id="CHEBI:30616"/>
    </ligand>
</feature>
<comment type="subunit">
    <text evidence="3">Homodimer.</text>
</comment>
<dbReference type="Pfam" id="PF03917">
    <property type="entry name" value="GSH_synth_ATP"/>
    <property type="match status" value="1"/>
</dbReference>
<gene>
    <name evidence="17" type="ORF">PV328_001796</name>
</gene>
<dbReference type="Proteomes" id="UP001168990">
    <property type="component" value="Unassembled WGS sequence"/>
</dbReference>
<feature type="binding site" evidence="14">
    <location>
        <position position="219"/>
    </location>
    <ligand>
        <name>substrate</name>
    </ligand>
</feature>
<dbReference type="GO" id="GO:0004363">
    <property type="term" value="F:glutathione synthase activity"/>
    <property type="evidence" value="ECO:0007669"/>
    <property type="project" value="UniProtKB-UniRule"/>
</dbReference>
<dbReference type="Gene3D" id="3.30.470.20">
    <property type="entry name" value="ATP-grasp fold, B domain"/>
    <property type="match status" value="1"/>
</dbReference>
<evidence type="ECO:0000256" key="6">
    <source>
        <dbReference type="ARBA" id="ARBA00022598"/>
    </source>
</evidence>
<dbReference type="NCBIfam" id="TIGR01986">
    <property type="entry name" value="glut_syn_euk"/>
    <property type="match status" value="1"/>
</dbReference>
<evidence type="ECO:0000256" key="3">
    <source>
        <dbReference type="ARBA" id="ARBA00011738"/>
    </source>
</evidence>
<evidence type="ECO:0000256" key="9">
    <source>
        <dbReference type="ARBA" id="ARBA00022741"/>
    </source>
</evidence>
<dbReference type="InterPro" id="IPR014709">
    <property type="entry name" value="Glutathione_synthase_C_euk"/>
</dbReference>
<comment type="cofactor">
    <cofactor evidence="13 15">
        <name>Mg(2+)</name>
        <dbReference type="ChEBI" id="CHEBI:18420"/>
    </cofactor>
    <text evidence="13 15">Binds 1 Mg(2+) ion per subunit.</text>
</comment>
<evidence type="ECO:0000256" key="14">
    <source>
        <dbReference type="PIRSR" id="PIRSR001558-1"/>
    </source>
</evidence>
<reference evidence="17" key="1">
    <citation type="journal article" date="2023" name="bioRxiv">
        <title>Scaffold-level genome assemblies of two parasitoid biocontrol wasps reveal the parthenogenesis mechanism and an associated novel virus.</title>
        <authorList>
            <person name="Inwood S."/>
            <person name="Skelly J."/>
            <person name="Guhlin J."/>
            <person name="Harrop T."/>
            <person name="Goldson S."/>
            <person name="Dearden P."/>
        </authorList>
    </citation>
    <scope>NUCLEOTIDE SEQUENCE</scope>
    <source>
        <strain evidence="17">Irish</strain>
        <tissue evidence="17">Whole body</tissue>
    </source>
</reference>
<dbReference type="EMBL" id="JAQQBS010000001">
    <property type="protein sequence ID" value="KAK0177784.1"/>
    <property type="molecule type" value="Genomic_DNA"/>
</dbReference>
<dbReference type="Gene3D" id="1.10.1080.10">
    <property type="entry name" value="Glutathione Synthetase, Chain A, domain 3"/>
    <property type="match status" value="1"/>
</dbReference>
<evidence type="ECO:0000256" key="12">
    <source>
        <dbReference type="ARBA" id="ARBA00048871"/>
    </source>
</evidence>
<sequence>MKKSQLSLCIDVPLLDSILDEVVDKAKDYALMNGLSMHSSACFDRNCVKISRFTLLPTSFPRNEFEKATNIQATLQKLMHKVAYNHDFLNNTLKSTIEVDDFTAELFKIYKTVYDEGYAQSYSLGLLRSDYLLNGDLEIKQVELNTISSSFAGLAPLVTNLHKFVLSELGHHDKTKNLPENYSCIGYARGLSDAWTLYKNTEAVILFIVEEITCNICDQRAIEFEIRRVNPQIKVIRRTFADLIKQAQLRPNKELIVGNYIVAVAYYRTGYESTAYTSNDVWAIRLLIERSRAIKCPSIQYQLAGTKKVQEALAQPGVLKQFLDESEVTKVLQIFTGLYALEFNELGEKAVAMGISQPEKYVLKPQREGGGNNVYGADIKKVLEKLKNSKERNAFTLMEYIDAPLQNNYFLGPNNDKNTLVDLISELGIYGIIIGNENDIEVNKQVGHVIRTKPFGENEGGIIAGAGGLDSPYLI</sequence>
<feature type="binding site" evidence="14">
    <location>
        <position position="459"/>
    </location>
    <ligand>
        <name>ATP</name>
        <dbReference type="ChEBI" id="CHEBI:30616"/>
    </ligand>
</feature>
<keyword evidence="11 13" id="KW-0460">Magnesium</keyword>
<dbReference type="PANTHER" id="PTHR11130:SF0">
    <property type="entry name" value="GLUTATHIONE SYNTHETASE"/>
    <property type="match status" value="1"/>
</dbReference>
<dbReference type="SUPFAM" id="SSF52440">
    <property type="entry name" value="PreATP-grasp domain"/>
    <property type="match status" value="1"/>
</dbReference>
<evidence type="ECO:0000259" key="16">
    <source>
        <dbReference type="Pfam" id="PF03199"/>
    </source>
</evidence>
<keyword evidence="8 13" id="KW-0479">Metal-binding</keyword>
<dbReference type="GO" id="GO:0005524">
    <property type="term" value="F:ATP binding"/>
    <property type="evidence" value="ECO:0007669"/>
    <property type="project" value="UniProtKB-UniRule"/>
</dbReference>
<feature type="binding site" evidence="15">
    <location>
        <position position="368"/>
    </location>
    <ligand>
        <name>Mg(2+)</name>
        <dbReference type="ChEBI" id="CHEBI:18420"/>
    </ligand>
</feature>
<feature type="binding site" evidence="14">
    <location>
        <position position="307"/>
    </location>
    <ligand>
        <name>ATP</name>
        <dbReference type="ChEBI" id="CHEBI:30616"/>
    </ligand>
</feature>
<evidence type="ECO:0000256" key="10">
    <source>
        <dbReference type="ARBA" id="ARBA00022840"/>
    </source>
</evidence>
<feature type="binding site" evidence="14">
    <location>
        <position position="128"/>
    </location>
    <ligand>
        <name>substrate</name>
    </ligand>
</feature>
<dbReference type="Pfam" id="PF03199">
    <property type="entry name" value="GSH_synthase"/>
    <property type="match status" value="1"/>
</dbReference>
<dbReference type="InterPro" id="IPR014042">
    <property type="entry name" value="Glutathione_synthase_a-hlx"/>
</dbReference>
<keyword evidence="7 13" id="KW-0317">Glutathione biosynthesis</keyword>
<feature type="binding site" evidence="14">
    <location>
        <position position="453"/>
    </location>
    <ligand>
        <name>ATP</name>
        <dbReference type="ChEBI" id="CHEBI:30616"/>
    </ligand>
</feature>
<feature type="binding site" evidence="14">
    <location>
        <position position="451"/>
    </location>
    <ligand>
        <name>substrate</name>
    </ligand>
</feature>
<evidence type="ECO:0000313" key="18">
    <source>
        <dbReference type="Proteomes" id="UP001168990"/>
    </source>
</evidence>
<dbReference type="InterPro" id="IPR005615">
    <property type="entry name" value="Glutathione_synthase"/>
</dbReference>
<dbReference type="Gene3D" id="3.40.50.1760">
    <property type="entry name" value="Glutathione synthase, substrate-binding domain superfamily, eukaryotic"/>
    <property type="match status" value="1"/>
</dbReference>
<organism evidence="17 18">
    <name type="scientific">Microctonus aethiopoides</name>
    <dbReference type="NCBI Taxonomy" id="144406"/>
    <lineage>
        <taxon>Eukaryota</taxon>
        <taxon>Metazoa</taxon>
        <taxon>Ecdysozoa</taxon>
        <taxon>Arthropoda</taxon>
        <taxon>Hexapoda</taxon>
        <taxon>Insecta</taxon>
        <taxon>Pterygota</taxon>
        <taxon>Neoptera</taxon>
        <taxon>Endopterygota</taxon>
        <taxon>Hymenoptera</taxon>
        <taxon>Apocrita</taxon>
        <taxon>Ichneumonoidea</taxon>
        <taxon>Braconidae</taxon>
        <taxon>Euphorinae</taxon>
        <taxon>Microctonus</taxon>
    </lineage>
</organism>
<name>A0AA39FZ00_9HYME</name>
<dbReference type="InterPro" id="IPR016185">
    <property type="entry name" value="PreATP-grasp_dom_sf"/>
</dbReference>
<comment type="catalytic activity">
    <reaction evidence="12">
        <text>gamma-L-glutamyl-L-cysteine + glycine + ATP = glutathione + ADP + phosphate + H(+)</text>
        <dbReference type="Rhea" id="RHEA:13557"/>
        <dbReference type="ChEBI" id="CHEBI:15378"/>
        <dbReference type="ChEBI" id="CHEBI:30616"/>
        <dbReference type="ChEBI" id="CHEBI:43474"/>
        <dbReference type="ChEBI" id="CHEBI:57305"/>
        <dbReference type="ChEBI" id="CHEBI:57925"/>
        <dbReference type="ChEBI" id="CHEBI:58173"/>
        <dbReference type="ChEBI" id="CHEBI:456216"/>
        <dbReference type="EC" id="6.3.2.3"/>
    </reaction>
    <physiologicalReaction direction="left-to-right" evidence="12">
        <dbReference type="Rhea" id="RHEA:13558"/>
    </physiologicalReaction>
</comment>
<feature type="binding site" evidence="14">
    <location>
        <position position="143"/>
    </location>
    <ligand>
        <name>ATP</name>
        <dbReference type="ChEBI" id="CHEBI:30616"/>
    </ligand>
</feature>
<keyword evidence="18" id="KW-1185">Reference proteome</keyword>
<evidence type="ECO:0000256" key="7">
    <source>
        <dbReference type="ARBA" id="ARBA00022684"/>
    </source>
</evidence>
<dbReference type="InterPro" id="IPR004887">
    <property type="entry name" value="GSH_synth_subst-bd"/>
</dbReference>
<evidence type="ECO:0000313" key="17">
    <source>
        <dbReference type="EMBL" id="KAK0177784.1"/>
    </source>
</evidence>
<proteinExistence type="inferred from homology"/>
<dbReference type="GO" id="GO:0005829">
    <property type="term" value="C:cytosol"/>
    <property type="evidence" value="ECO:0007669"/>
    <property type="project" value="TreeGrafter"/>
</dbReference>
<dbReference type="PIRSF" id="PIRSF001558">
    <property type="entry name" value="GSHase"/>
    <property type="match status" value="1"/>
</dbReference>
<dbReference type="Gene3D" id="3.30.1490.50">
    <property type="match status" value="1"/>
</dbReference>
<comment type="similarity">
    <text evidence="2 13">Belongs to the eukaryotic GSH synthase family.</text>
</comment>
<dbReference type="AlphaFoldDB" id="A0AA39FZ00"/>
<evidence type="ECO:0000256" key="1">
    <source>
        <dbReference type="ARBA" id="ARBA00004965"/>
    </source>
</evidence>
<evidence type="ECO:0000256" key="2">
    <source>
        <dbReference type="ARBA" id="ARBA00010385"/>
    </source>
</evidence>
<evidence type="ECO:0000256" key="5">
    <source>
        <dbReference type="ARBA" id="ARBA00020821"/>
    </source>
</evidence>
<dbReference type="SUPFAM" id="SSF56059">
    <property type="entry name" value="Glutathione synthetase ATP-binding domain-like"/>
    <property type="match status" value="1"/>
</dbReference>
<reference evidence="17" key="2">
    <citation type="submission" date="2023-03" db="EMBL/GenBank/DDBJ databases">
        <authorList>
            <person name="Inwood S.N."/>
            <person name="Skelly J.G."/>
            <person name="Guhlin J."/>
            <person name="Harrop T.W.R."/>
            <person name="Goldson S.G."/>
            <person name="Dearden P.K."/>
        </authorList>
    </citation>
    <scope>NUCLEOTIDE SEQUENCE</scope>
    <source>
        <strain evidence="17">Irish</strain>
        <tissue evidence="17">Whole body</tissue>
    </source>
</reference>
<dbReference type="InterPro" id="IPR014049">
    <property type="entry name" value="Glutathione_synthase_N_euk"/>
</dbReference>
<feature type="domain" description="Glutathione synthase substrate-binding" evidence="16">
    <location>
        <begin position="203"/>
        <end position="304"/>
    </location>
</feature>
<feature type="binding site" evidence="15">
    <location>
        <position position="143"/>
    </location>
    <ligand>
        <name>Mg(2+)</name>
        <dbReference type="ChEBI" id="CHEBI:18420"/>
    </ligand>
</feature>
<feature type="binding site" evidence="14">
    <location>
        <begin position="364"/>
        <end position="373"/>
    </location>
    <ligand>
        <name>ATP</name>
        <dbReference type="ChEBI" id="CHEBI:30616"/>
    </ligand>
</feature>
<dbReference type="Gene3D" id="3.30.1490.80">
    <property type="match status" value="1"/>
</dbReference>
<accession>A0AA39FZ00</accession>
<evidence type="ECO:0000256" key="4">
    <source>
        <dbReference type="ARBA" id="ARBA00012214"/>
    </source>
</evidence>
<dbReference type="PANTHER" id="PTHR11130">
    <property type="entry name" value="GLUTATHIONE SYNTHETASE"/>
    <property type="match status" value="1"/>
</dbReference>
<evidence type="ECO:0000256" key="15">
    <source>
        <dbReference type="PIRSR" id="PIRSR001558-2"/>
    </source>
</evidence>